<reference evidence="2 3" key="1">
    <citation type="journal article" date="2018" name="Evol. Lett.">
        <title>Horizontal gene cluster transfer increased hallucinogenic mushroom diversity.</title>
        <authorList>
            <person name="Reynolds H.T."/>
            <person name="Vijayakumar V."/>
            <person name="Gluck-Thaler E."/>
            <person name="Korotkin H.B."/>
            <person name="Matheny P.B."/>
            <person name="Slot J.C."/>
        </authorList>
    </citation>
    <scope>NUCLEOTIDE SEQUENCE [LARGE SCALE GENOMIC DNA]</scope>
    <source>
        <strain evidence="2 3">2631</strain>
    </source>
</reference>
<dbReference type="AlphaFoldDB" id="A0A409WK84"/>
<keyword evidence="3" id="KW-1185">Reference proteome</keyword>
<dbReference type="Pfam" id="PF00078">
    <property type="entry name" value="RVT_1"/>
    <property type="match status" value="1"/>
</dbReference>
<dbReference type="InterPro" id="IPR005135">
    <property type="entry name" value="Endo/exonuclease/phosphatase"/>
</dbReference>
<evidence type="ECO:0000313" key="2">
    <source>
        <dbReference type="EMBL" id="PPQ78944.1"/>
    </source>
</evidence>
<dbReference type="GO" id="GO:0003824">
    <property type="term" value="F:catalytic activity"/>
    <property type="evidence" value="ECO:0007669"/>
    <property type="project" value="InterPro"/>
</dbReference>
<dbReference type="CDD" id="cd01650">
    <property type="entry name" value="RT_nLTR_like"/>
    <property type="match status" value="1"/>
</dbReference>
<dbReference type="InterPro" id="IPR000477">
    <property type="entry name" value="RT_dom"/>
</dbReference>
<dbReference type="InterPro" id="IPR036691">
    <property type="entry name" value="Endo/exonu/phosph_ase_sf"/>
</dbReference>
<name>A0A409WK84_PSICY</name>
<dbReference type="PROSITE" id="PS50878">
    <property type="entry name" value="RT_POL"/>
    <property type="match status" value="1"/>
</dbReference>
<dbReference type="PANTHER" id="PTHR33481">
    <property type="entry name" value="REVERSE TRANSCRIPTASE"/>
    <property type="match status" value="1"/>
</dbReference>
<organism evidence="2 3">
    <name type="scientific">Psilocybe cyanescens</name>
    <dbReference type="NCBI Taxonomy" id="93625"/>
    <lineage>
        <taxon>Eukaryota</taxon>
        <taxon>Fungi</taxon>
        <taxon>Dikarya</taxon>
        <taxon>Basidiomycota</taxon>
        <taxon>Agaricomycotina</taxon>
        <taxon>Agaricomycetes</taxon>
        <taxon>Agaricomycetidae</taxon>
        <taxon>Agaricales</taxon>
        <taxon>Agaricineae</taxon>
        <taxon>Strophariaceae</taxon>
        <taxon>Psilocybe</taxon>
    </lineage>
</organism>
<evidence type="ECO:0000313" key="3">
    <source>
        <dbReference type="Proteomes" id="UP000283269"/>
    </source>
</evidence>
<dbReference type="InParanoid" id="A0A409WK84"/>
<dbReference type="EMBL" id="NHYD01003398">
    <property type="protein sequence ID" value="PPQ78944.1"/>
    <property type="molecule type" value="Genomic_DNA"/>
</dbReference>
<dbReference type="Pfam" id="PF14529">
    <property type="entry name" value="Exo_endo_phos_2"/>
    <property type="match status" value="1"/>
</dbReference>
<comment type="caution">
    <text evidence="2">The sequence shown here is derived from an EMBL/GenBank/DDBJ whole genome shotgun (WGS) entry which is preliminary data.</text>
</comment>
<sequence>MVNAQLSSSSWMELAIPGNNDLTAIQISTPTCNLTIVNIYNDNRHMDSISHLKRFLRRERRRILATEDDQIIWAGDFNSHHPLWDRDEDHRLFTAEATRRADKIIAIAADENMQMALPKGIPTIRHFVNKRYTRPDNVWCTEGLLERIVRCDVDGFLQPPGTDHFPIVTIVDIPQSRTTAPPSLNFRMTDWKEFKTLLTTKITELPEPGIIQTKEELQETATALTTAIQLTIEAIVPINKPCPNSKRWWNRELSDIRKAMNKLSRTSYRYRAIPDHPSHTEHTEKAKEYGKAMDKAKIQHWREFLEDAVTKDIWTANRYISTPATDGGKSRIPTLKQKTETGQTKELTTNEDKAGALATAFFPPKPDISTVPNNYEYPNPLPPPPTVTLSRIRDHIARLSPYKACGPDHIPNVVLQQSVELIEEHLLQIYRATFTLNAYVDSWREFTTVVLRKPGKPSYEVTKAYRPIALICTMAKVLTSIVADDISRIAEREQLLPTNHYGGRSGRMTTDAVHMLEDRIKTAWRNNKIVSVLYLDVEGAFPNAVTDRLLHNLKKRRIPRIYVDFVENLLKDRRTKLRFDNFTSEQILISNGIGQGDPLSMILYIIYNADLLEITRALANNTDPTEDAIGFVDDAMIIVTGKTLRDNVKTLTNIMEKPNGGFAWAKDHNSKFEIDKLAVVHHTRKTIKDPRRPGKMKRQKAPPLILQGKVVKDVESYKYLGIHVDRTLRWKTQLQKTIAKSTTWMLQFRRLSNSAGGLQAKLMRRLYISVAIPKMTYGLDVWYTPPHHVEGRTRKTGSTGALKEFTKLQRIATLAITGALRTTPTELLDPHAGVLPTDLMLRKTCHRAMVRLSTLPDENPAAALLSKYHNKKAKTHVTSLQLLLQTFNYDPTKTEQIQPRRNNQEDHPDYATHIANTPDAAIKDEKNDKALTRIYTDGSSTDGMVGASAVLYDAGRDRPRQTLRYQLGPDEEYSTDDAEAVGITLGCWMMRNSRRLGKLTTS</sequence>
<dbReference type="PANTHER" id="PTHR33481:SF1">
    <property type="entry name" value="ENDONUCLEASE_EXONUCLEASE_PHOSPHATASE DOMAIN-CONTAINING PROTEIN-RELATED"/>
    <property type="match status" value="1"/>
</dbReference>
<proteinExistence type="predicted"/>
<gene>
    <name evidence="2" type="ORF">CVT25_002395</name>
</gene>
<dbReference type="STRING" id="93625.A0A409WK84"/>
<dbReference type="OrthoDB" id="3261136at2759"/>
<protein>
    <recommendedName>
        <fullName evidence="1">Reverse transcriptase domain-containing protein</fullName>
    </recommendedName>
</protein>
<dbReference type="Proteomes" id="UP000283269">
    <property type="component" value="Unassembled WGS sequence"/>
</dbReference>
<dbReference type="SUPFAM" id="SSF56219">
    <property type="entry name" value="DNase I-like"/>
    <property type="match status" value="1"/>
</dbReference>
<dbReference type="SUPFAM" id="SSF56672">
    <property type="entry name" value="DNA/RNA polymerases"/>
    <property type="match status" value="1"/>
</dbReference>
<feature type="non-terminal residue" evidence="2">
    <location>
        <position position="1002"/>
    </location>
</feature>
<dbReference type="Gene3D" id="3.60.10.10">
    <property type="entry name" value="Endonuclease/exonuclease/phosphatase"/>
    <property type="match status" value="1"/>
</dbReference>
<accession>A0A409WK84</accession>
<feature type="domain" description="Reverse transcriptase" evidence="1">
    <location>
        <begin position="432"/>
        <end position="724"/>
    </location>
</feature>
<evidence type="ECO:0000259" key="1">
    <source>
        <dbReference type="PROSITE" id="PS50878"/>
    </source>
</evidence>
<dbReference type="InterPro" id="IPR043502">
    <property type="entry name" value="DNA/RNA_pol_sf"/>
</dbReference>